<dbReference type="InterPro" id="IPR043128">
    <property type="entry name" value="Rev_trsase/Diguanyl_cyclase"/>
</dbReference>
<dbReference type="InterPro" id="IPR053134">
    <property type="entry name" value="RNA-dir_DNA_polymerase"/>
</dbReference>
<keyword evidence="3" id="KW-1185">Reference proteome</keyword>
<accession>A0A9Q3JUY6</accession>
<evidence type="ECO:0008006" key="4">
    <source>
        <dbReference type="Google" id="ProtNLM"/>
    </source>
</evidence>
<dbReference type="Proteomes" id="UP000765509">
    <property type="component" value="Unassembled WGS sequence"/>
</dbReference>
<name>A0A9Q3JUY6_9BASI</name>
<dbReference type="SUPFAM" id="SSF56672">
    <property type="entry name" value="DNA/RNA polymerases"/>
    <property type="match status" value="1"/>
</dbReference>
<sequence>MSWFLEQKERLTALHPDMSETMIHKRIFTKCGGYIQHAIRRRCIEPFSTEDHIKAMEEITTRTKIGRNWYKPPMDNKTSGKPIARPKKPNDKAPLRCQMWNDSEPFEEEEVPDELSIENINVSFEVTEVHTDLPQYSDECMELKNVKEAKMQKPKPARGQREITVIRQVNNANKERSVSYQLTEAQSSTELTPEIKEELIEISFQYREAFASDNKPLWAIKGYEADIMLNVERPYPQLLRRPASPASSRASKALEIHFDELAKLGVPRNAGHNEEVEVTTPVIITWHNDKSRMVGDFRALNTYTIPDRYPIHIIHETFTQLTKAVFITFMDSLKGFHQNV</sequence>
<dbReference type="OrthoDB" id="6776860at2759"/>
<dbReference type="EMBL" id="AVOT02083305">
    <property type="protein sequence ID" value="MBW0568816.1"/>
    <property type="molecule type" value="Genomic_DNA"/>
</dbReference>
<reference evidence="2" key="1">
    <citation type="submission" date="2021-03" db="EMBL/GenBank/DDBJ databases">
        <title>Draft genome sequence of rust myrtle Austropuccinia psidii MF-1, a brazilian biotype.</title>
        <authorList>
            <person name="Quecine M.C."/>
            <person name="Pachon D.M.R."/>
            <person name="Bonatelli M.L."/>
            <person name="Correr F.H."/>
            <person name="Franceschini L.M."/>
            <person name="Leite T.F."/>
            <person name="Margarido G.R.A."/>
            <person name="Almeida C.A."/>
            <person name="Ferrarezi J.A."/>
            <person name="Labate C.A."/>
        </authorList>
    </citation>
    <scope>NUCLEOTIDE SEQUENCE</scope>
    <source>
        <strain evidence="2">MF-1</strain>
    </source>
</reference>
<evidence type="ECO:0000313" key="3">
    <source>
        <dbReference type="Proteomes" id="UP000765509"/>
    </source>
</evidence>
<dbReference type="Gene3D" id="3.30.70.270">
    <property type="match status" value="1"/>
</dbReference>
<dbReference type="InterPro" id="IPR043502">
    <property type="entry name" value="DNA/RNA_pol_sf"/>
</dbReference>
<dbReference type="PANTHER" id="PTHR24559:SF444">
    <property type="entry name" value="REVERSE TRANSCRIPTASE DOMAIN-CONTAINING PROTEIN"/>
    <property type="match status" value="1"/>
</dbReference>
<dbReference type="Gene3D" id="3.10.10.10">
    <property type="entry name" value="HIV Type 1 Reverse Transcriptase, subunit A, domain 1"/>
    <property type="match status" value="1"/>
</dbReference>
<evidence type="ECO:0000313" key="2">
    <source>
        <dbReference type="EMBL" id="MBW0568816.1"/>
    </source>
</evidence>
<dbReference type="PANTHER" id="PTHR24559">
    <property type="entry name" value="TRANSPOSON TY3-I GAG-POL POLYPROTEIN"/>
    <property type="match status" value="1"/>
</dbReference>
<gene>
    <name evidence="2" type="ORF">O181_108531</name>
</gene>
<feature type="region of interest" description="Disordered" evidence="1">
    <location>
        <begin position="67"/>
        <end position="94"/>
    </location>
</feature>
<evidence type="ECO:0000256" key="1">
    <source>
        <dbReference type="SAM" id="MobiDB-lite"/>
    </source>
</evidence>
<dbReference type="AlphaFoldDB" id="A0A9Q3JUY6"/>
<protein>
    <recommendedName>
        <fullName evidence="4">Reverse transcriptase domain-containing protein</fullName>
    </recommendedName>
</protein>
<comment type="caution">
    <text evidence="2">The sequence shown here is derived from an EMBL/GenBank/DDBJ whole genome shotgun (WGS) entry which is preliminary data.</text>
</comment>
<proteinExistence type="predicted"/>
<organism evidence="2 3">
    <name type="scientific">Austropuccinia psidii MF-1</name>
    <dbReference type="NCBI Taxonomy" id="1389203"/>
    <lineage>
        <taxon>Eukaryota</taxon>
        <taxon>Fungi</taxon>
        <taxon>Dikarya</taxon>
        <taxon>Basidiomycota</taxon>
        <taxon>Pucciniomycotina</taxon>
        <taxon>Pucciniomycetes</taxon>
        <taxon>Pucciniales</taxon>
        <taxon>Sphaerophragmiaceae</taxon>
        <taxon>Austropuccinia</taxon>
    </lineage>
</organism>